<accession>A0A699YV77</accession>
<comment type="caution">
    <text evidence="1">The sequence shown here is derived from an EMBL/GenBank/DDBJ whole genome shotgun (WGS) entry which is preliminary data.</text>
</comment>
<dbReference type="EMBL" id="BLLF01000358">
    <property type="protein sequence ID" value="GFH10916.1"/>
    <property type="molecule type" value="Genomic_DNA"/>
</dbReference>
<proteinExistence type="predicted"/>
<organism evidence="1 2">
    <name type="scientific">Haematococcus lacustris</name>
    <name type="common">Green alga</name>
    <name type="synonym">Haematococcus pluvialis</name>
    <dbReference type="NCBI Taxonomy" id="44745"/>
    <lineage>
        <taxon>Eukaryota</taxon>
        <taxon>Viridiplantae</taxon>
        <taxon>Chlorophyta</taxon>
        <taxon>core chlorophytes</taxon>
        <taxon>Chlorophyceae</taxon>
        <taxon>CS clade</taxon>
        <taxon>Chlamydomonadales</taxon>
        <taxon>Haematococcaceae</taxon>
        <taxon>Haematococcus</taxon>
    </lineage>
</organism>
<dbReference type="AlphaFoldDB" id="A0A699YV77"/>
<evidence type="ECO:0000313" key="1">
    <source>
        <dbReference type="EMBL" id="GFH10916.1"/>
    </source>
</evidence>
<evidence type="ECO:0000313" key="2">
    <source>
        <dbReference type="Proteomes" id="UP000485058"/>
    </source>
</evidence>
<name>A0A699YV77_HAELA</name>
<dbReference type="Proteomes" id="UP000485058">
    <property type="component" value="Unassembled WGS sequence"/>
</dbReference>
<sequence length="32" mass="3909">MVEAEEFRLKQRLAHYRHHANLQQQGQAESFR</sequence>
<gene>
    <name evidence="1" type="ORF">HaLaN_06321</name>
</gene>
<reference evidence="1 2" key="1">
    <citation type="submission" date="2020-02" db="EMBL/GenBank/DDBJ databases">
        <title>Draft genome sequence of Haematococcus lacustris strain NIES-144.</title>
        <authorList>
            <person name="Morimoto D."/>
            <person name="Nakagawa S."/>
            <person name="Yoshida T."/>
            <person name="Sawayama S."/>
        </authorList>
    </citation>
    <scope>NUCLEOTIDE SEQUENCE [LARGE SCALE GENOMIC DNA]</scope>
    <source>
        <strain evidence="1 2">NIES-144</strain>
    </source>
</reference>
<keyword evidence="2" id="KW-1185">Reference proteome</keyword>
<protein>
    <submittedName>
        <fullName evidence="1">Uncharacterized protein</fullName>
    </submittedName>
</protein>